<dbReference type="Pfam" id="PF08543">
    <property type="entry name" value="Phos_pyr_kin"/>
    <property type="match status" value="1"/>
</dbReference>
<dbReference type="PANTHER" id="PTHR20858:SF17">
    <property type="entry name" value="HYDROXYMETHYLPYRIMIDINE_PHOSPHOMETHYLPYRIMIDINE KINASE THI20-RELATED"/>
    <property type="match status" value="1"/>
</dbReference>
<accession>A0ABW7H4D7</accession>
<name>A0ABW7H4D7_9BURK</name>
<proteinExistence type="predicted"/>
<dbReference type="GO" id="GO:0008972">
    <property type="term" value="F:phosphomethylpyrimidine kinase activity"/>
    <property type="evidence" value="ECO:0007669"/>
    <property type="project" value="UniProtKB-EC"/>
</dbReference>
<keyword evidence="7" id="KW-0808">Transferase</keyword>
<dbReference type="InterPro" id="IPR013785">
    <property type="entry name" value="Aldolase_TIM"/>
</dbReference>
<comment type="cofactor">
    <cofactor evidence="1">
        <name>Mg(2+)</name>
        <dbReference type="ChEBI" id="CHEBI:18420"/>
    </cofactor>
</comment>
<feature type="domain" description="Thiamine phosphate synthase/TenI" evidence="5">
    <location>
        <begin position="305"/>
        <end position="481"/>
    </location>
</feature>
<sequence>MKPPIVWSVAGLDTGGGAGLSADQRAADAAGVHLCPVAAALTAQNSVAVQAVWPVPPEQLDAQLAALADDLPPVAVKTGLLGGVAQLRVVTRWVDRLRERGPVALVVDPVLGATTGASFATEELLRAYREELLPRATAVTPNRREATRLVGEGSAPQQAVALGVETVCITGGDEPGPLALDWLHSPHAQGWLGLPRRSAQHHHGTGCCFATALAAGLARGFVPADAVVLAKMLTASGLQPDASFGTPPGAGAGPVRPRGAFITDPALLPGLFSHAPSSWPGRAHAPAAPPAVEGVYGITDRGAHAAALFEAGLRTVQLRMKRGAQEPGAAWRTRLAAEVQPARDAARRLGRTLILNDHWRAALALGVDFVHLGQEDLLALDAADRADLAQARAQGLRLGLSSHSLWELARAVAWAPDYVACGPVWPTLTKDMPWHPQGLGNLAWWAAMAPMPVVGIGGVLAPEQLVQVAATGAAAGCVVRGLLSTPVADWQAAWRSGAGMPLTPEPGWPRPTLAG</sequence>
<keyword evidence="8" id="KW-1185">Reference proteome</keyword>
<dbReference type="InterPro" id="IPR022998">
    <property type="entry name" value="ThiamineP_synth_TenI"/>
</dbReference>
<dbReference type="SUPFAM" id="SSF51391">
    <property type="entry name" value="Thiamin phosphate synthase"/>
    <property type="match status" value="1"/>
</dbReference>
<evidence type="ECO:0000313" key="8">
    <source>
        <dbReference type="Proteomes" id="UP001606303"/>
    </source>
</evidence>
<evidence type="ECO:0000256" key="2">
    <source>
        <dbReference type="ARBA" id="ARBA00004948"/>
    </source>
</evidence>
<dbReference type="InterPro" id="IPR036206">
    <property type="entry name" value="ThiamineP_synth_sf"/>
</dbReference>
<protein>
    <recommendedName>
        <fullName evidence="3">hydroxymethylpyrimidine kinase</fullName>
        <ecNumber evidence="3">2.7.1.49</ecNumber>
    </recommendedName>
</protein>
<organism evidence="7 8">
    <name type="scientific">Pelomonas baiyunensis</name>
    <dbReference type="NCBI Taxonomy" id="3299026"/>
    <lineage>
        <taxon>Bacteria</taxon>
        <taxon>Pseudomonadati</taxon>
        <taxon>Pseudomonadota</taxon>
        <taxon>Betaproteobacteria</taxon>
        <taxon>Burkholderiales</taxon>
        <taxon>Sphaerotilaceae</taxon>
        <taxon>Roseateles</taxon>
    </lineage>
</organism>
<reference evidence="7 8" key="1">
    <citation type="submission" date="2024-08" db="EMBL/GenBank/DDBJ databases">
        <authorList>
            <person name="Lu H."/>
        </authorList>
    </citation>
    <scope>NUCLEOTIDE SEQUENCE [LARGE SCALE GENOMIC DNA]</scope>
    <source>
        <strain evidence="7 8">BYS87W</strain>
    </source>
</reference>
<dbReference type="Gene3D" id="3.20.20.70">
    <property type="entry name" value="Aldolase class I"/>
    <property type="match status" value="1"/>
</dbReference>
<dbReference type="EC" id="2.7.1.49" evidence="3"/>
<gene>
    <name evidence="7" type="ORF">ACG01O_20955</name>
</gene>
<evidence type="ECO:0000256" key="3">
    <source>
        <dbReference type="ARBA" id="ARBA00012135"/>
    </source>
</evidence>
<dbReference type="InterPro" id="IPR029056">
    <property type="entry name" value="Ribokinase-like"/>
</dbReference>
<comment type="caution">
    <text evidence="7">The sequence shown here is derived from an EMBL/GenBank/DDBJ whole genome shotgun (WGS) entry which is preliminary data.</text>
</comment>
<dbReference type="RefSeq" id="WP_394387400.1">
    <property type="nucleotide sequence ID" value="NZ_JBIGIB010000007.1"/>
</dbReference>
<dbReference type="Proteomes" id="UP001606303">
    <property type="component" value="Unassembled WGS sequence"/>
</dbReference>
<dbReference type="EMBL" id="JBIGIB010000007">
    <property type="protein sequence ID" value="MFG6469107.1"/>
    <property type="molecule type" value="Genomic_DNA"/>
</dbReference>
<feature type="domain" description="Pyridoxamine kinase/Phosphomethylpyrimidine kinase" evidence="6">
    <location>
        <begin position="13"/>
        <end position="245"/>
    </location>
</feature>
<dbReference type="Gene3D" id="3.40.1190.20">
    <property type="match status" value="1"/>
</dbReference>
<evidence type="ECO:0000256" key="4">
    <source>
        <dbReference type="ARBA" id="ARBA00023268"/>
    </source>
</evidence>
<dbReference type="SUPFAM" id="SSF53613">
    <property type="entry name" value="Ribokinase-like"/>
    <property type="match status" value="1"/>
</dbReference>
<dbReference type="PANTHER" id="PTHR20858">
    <property type="entry name" value="PHOSPHOMETHYLPYRIMIDINE KINASE"/>
    <property type="match status" value="1"/>
</dbReference>
<dbReference type="CDD" id="cd00564">
    <property type="entry name" value="TMP_TenI"/>
    <property type="match status" value="1"/>
</dbReference>
<dbReference type="Pfam" id="PF02581">
    <property type="entry name" value="TMP-TENI"/>
    <property type="match status" value="1"/>
</dbReference>
<evidence type="ECO:0000256" key="1">
    <source>
        <dbReference type="ARBA" id="ARBA00001946"/>
    </source>
</evidence>
<keyword evidence="4" id="KW-0511">Multifunctional enzyme</keyword>
<evidence type="ECO:0000313" key="7">
    <source>
        <dbReference type="EMBL" id="MFG6469107.1"/>
    </source>
</evidence>
<dbReference type="InterPro" id="IPR004399">
    <property type="entry name" value="HMP/HMP-P_kinase_dom"/>
</dbReference>
<dbReference type="InterPro" id="IPR013749">
    <property type="entry name" value="PM/HMP-P_kinase-1"/>
</dbReference>
<dbReference type="CDD" id="cd01169">
    <property type="entry name" value="HMPP_kinase"/>
    <property type="match status" value="1"/>
</dbReference>
<comment type="pathway">
    <text evidence="2">Cofactor biosynthesis; thiamine diphosphate biosynthesis.</text>
</comment>
<evidence type="ECO:0000259" key="5">
    <source>
        <dbReference type="Pfam" id="PF02581"/>
    </source>
</evidence>
<keyword evidence="7" id="KW-0418">Kinase</keyword>
<evidence type="ECO:0000259" key="6">
    <source>
        <dbReference type="Pfam" id="PF08543"/>
    </source>
</evidence>
<dbReference type="GO" id="GO:0008902">
    <property type="term" value="F:hydroxymethylpyrimidine kinase activity"/>
    <property type="evidence" value="ECO:0007669"/>
    <property type="project" value="UniProtKB-EC"/>
</dbReference>